<keyword evidence="3" id="KW-1185">Reference proteome</keyword>
<proteinExistence type="predicted"/>
<keyword evidence="1" id="KW-0732">Signal</keyword>
<dbReference type="RefSeq" id="WP_166910305.1">
    <property type="nucleotide sequence ID" value="NZ_JAASRS010000001.1"/>
</dbReference>
<feature type="signal peptide" evidence="1">
    <location>
        <begin position="1"/>
        <end position="24"/>
    </location>
</feature>
<accession>A0A846MFG7</accession>
<evidence type="ECO:0000313" key="3">
    <source>
        <dbReference type="Proteomes" id="UP000532769"/>
    </source>
</evidence>
<dbReference type="Gene3D" id="3.30.1490.480">
    <property type="entry name" value="Endolytic murein transglycosylase"/>
    <property type="match status" value="1"/>
</dbReference>
<protein>
    <recommendedName>
        <fullName evidence="4">Aminodeoxychorismate lyase</fullName>
    </recommendedName>
</protein>
<evidence type="ECO:0000256" key="1">
    <source>
        <dbReference type="SAM" id="SignalP"/>
    </source>
</evidence>
<reference evidence="2 3" key="1">
    <citation type="submission" date="2020-03" db="EMBL/GenBank/DDBJ databases">
        <title>Genomic Encyclopedia of Archaeal and Bacterial Type Strains, Phase II (KMG-II): from individual species to whole genera.</title>
        <authorList>
            <person name="Goeker M."/>
        </authorList>
    </citation>
    <scope>NUCLEOTIDE SEQUENCE [LARGE SCALE GENOMIC DNA]</scope>
    <source>
        <strain evidence="2 3">DSM 4749</strain>
    </source>
</reference>
<comment type="caution">
    <text evidence="2">The sequence shown here is derived from an EMBL/GenBank/DDBJ whole genome shotgun (WGS) entry which is preliminary data.</text>
</comment>
<evidence type="ECO:0000313" key="2">
    <source>
        <dbReference type="EMBL" id="NIK15417.1"/>
    </source>
</evidence>
<sequence length="149" mass="16622">MRTKQTIRAAALGMLFATSVMGTAYYIEPKTLTKAKLDDVLEKEGLVAIRESEYKKLIEAAKKKQSTLAPTHPSSPKTVFVYSLTIQKGDVPNDFAQKLENAHIISDADTLVAYLQTHGLTRYIRPGTYQVHSDMSYEEIGKLITNKSK</sequence>
<dbReference type="EMBL" id="JAASRS010000001">
    <property type="protein sequence ID" value="NIK15417.1"/>
    <property type="molecule type" value="Genomic_DNA"/>
</dbReference>
<dbReference type="AlphaFoldDB" id="A0A846MFG7"/>
<gene>
    <name evidence="2" type="ORF">BDD39_001927</name>
</gene>
<organism evidence="2 3">
    <name type="scientific">Saccharococcus thermophilus</name>
    <dbReference type="NCBI Taxonomy" id="29396"/>
    <lineage>
        <taxon>Bacteria</taxon>
        <taxon>Bacillati</taxon>
        <taxon>Bacillota</taxon>
        <taxon>Bacilli</taxon>
        <taxon>Bacillales</taxon>
        <taxon>Anoxybacillaceae</taxon>
        <taxon>Saccharococcus</taxon>
    </lineage>
</organism>
<dbReference type="Proteomes" id="UP000532769">
    <property type="component" value="Unassembled WGS sequence"/>
</dbReference>
<name>A0A846MFG7_9BACL</name>
<evidence type="ECO:0008006" key="4">
    <source>
        <dbReference type="Google" id="ProtNLM"/>
    </source>
</evidence>
<feature type="chain" id="PRO_5038636369" description="Aminodeoxychorismate lyase" evidence="1">
    <location>
        <begin position="25"/>
        <end position="149"/>
    </location>
</feature>